<dbReference type="GO" id="GO:0005245">
    <property type="term" value="F:voltage-gated calcium channel activity"/>
    <property type="evidence" value="ECO:0007669"/>
    <property type="project" value="InterPro"/>
</dbReference>
<evidence type="ECO:0000256" key="13">
    <source>
        <dbReference type="SAM" id="Coils"/>
    </source>
</evidence>
<evidence type="ECO:0000256" key="15">
    <source>
        <dbReference type="SAM" id="Phobius"/>
    </source>
</evidence>
<feature type="transmembrane region" description="Helical" evidence="15">
    <location>
        <begin position="645"/>
        <end position="664"/>
    </location>
</feature>
<dbReference type="PRINTS" id="PR00167">
    <property type="entry name" value="CACHANNEL"/>
</dbReference>
<feature type="transmembrane region" description="Helical" evidence="15">
    <location>
        <begin position="1156"/>
        <end position="1178"/>
    </location>
</feature>
<dbReference type="Pfam" id="PF00520">
    <property type="entry name" value="Ion_trans"/>
    <property type="match status" value="3"/>
</dbReference>
<keyword evidence="7" id="KW-0406">Ion transport</keyword>
<evidence type="ECO:0000256" key="2">
    <source>
        <dbReference type="ARBA" id="ARBA00022448"/>
    </source>
</evidence>
<dbReference type="InterPro" id="IPR043203">
    <property type="entry name" value="VGCC_Ca_Na"/>
</dbReference>
<feature type="transmembrane region" description="Helical" evidence="15">
    <location>
        <begin position="144"/>
        <end position="164"/>
    </location>
</feature>
<evidence type="ECO:0000256" key="5">
    <source>
        <dbReference type="ARBA" id="ARBA00022882"/>
    </source>
</evidence>
<feature type="region of interest" description="Disordered" evidence="14">
    <location>
        <begin position="824"/>
        <end position="884"/>
    </location>
</feature>
<sequence>MTSRPHLVAVTSVLPDMPSQAAPVLQEPPELLPETKYSAGAWRLGQLFIDALGPPVTTRHPKVVVGKALSGQKIEVVCYRSLFIFSLDGWFRKRVLEIVANSIFDKFILSLIMLNSILLAAYDYRSDDNGSGFNWVANTVIDPILTGFFTLEFVLKVIAFGFFLDQKSYLRDAWNWLDFVVVVTANITYIPGVTTDGLGFLRMFRILRPLRSLNAVPQMKVLVQTVLCSIPRLGNVSIMGAFLFGTFGIIGISLLDGVSYHGCRVTENPVLVGSNGTECWSWLLTGDDRLCGGTYMCQEPADEGVARGFCGGHEAEENDALRPKFEGGRRDFPWCPDSGPKKLFPSSDFIHFDHFGGALLTIFQCMTVEGWTDVMYMMQDGYGYWISTIYFFVLIPVTSFFLLNIALAVIDEARGDFADEAHQEEVIRLESERSSLSLGVGRAEAPLLHKQKTTMSLALGDATLSATPKGNVIGRWVDRATEEATKAMEVALGDEEEDALIQEALWCDFCVVRLLRVVATSTIFTSFIMLCIAGNVVIMMMDAYTPNVGLQDPVAILENVFLAVFSFEMAVMLGAWGPKKYFCSPMMAFDGFIVLVSVVQAVIGSGGPFTALRTFRLFRVLNKLANRWPSFRVLMKAMLYTGKSLNYWLILFSLVLYICTLMWMQIFSRELHFKDPSTLAELSDDVGQAWCAGTEGLAWNFRQDCIPRENFDTFLWSLVTIFQIMTGENWNNIMYAGMRSQGWYFAIFFFLLIIFGQILFLSLFLSMLLSKFDQVQDEMEKIEEDKVALSRAKSKRSMAKDTGVSRMKKVLALGMLKKGGAAKVAPMDLPPEAPPGGPPPQVARPKAWSAPKPWQADAEEDEEDDADADQGSDKKDEDEPPIDDDEIHDIIKEEEEEHNRSQGLQVIGMFRVKAPLRPTTSDLVAPPPPMAPSPRGPPPMPPPRPHRDLNSPQPPKEPPPREVKVAPKPPMELSPALSQDDYMIPDETSRPWPHGYSWFLFSKANPLRRCCVFILTHEVELRGEKVNVFDGFILTVILVSSVSMALDSPLRNPSDTFTMVLRQADKVFAIIFCVEMLIKFAAAPLYWGENAYLKSGWNWLDGIVVTVSLVDFSGAGAGGFLKTLRILRAFRPLRIISRNQNLKVVVQTIFSSLPDLFTLVVVSVLFLLIFALFAMSYLSGRMYQCTLMDDNPPVAFLRDIGNDFRTPLCLGSDAKGSSFARGHFQQIIGDY</sequence>
<feature type="domain" description="Ion transport" evidence="16">
    <location>
        <begin position="522"/>
        <end position="778"/>
    </location>
</feature>
<feature type="transmembrane region" description="Helical" evidence="15">
    <location>
        <begin position="176"/>
        <end position="194"/>
    </location>
</feature>
<keyword evidence="8 15" id="KW-0472">Membrane</keyword>
<comment type="similarity">
    <text evidence="12">Belongs to the calcium channel alpha-1 subunit (TC 1.A.1.11) family.</text>
</comment>
<evidence type="ECO:0000313" key="18">
    <source>
        <dbReference type="Proteomes" id="UP000654075"/>
    </source>
</evidence>
<keyword evidence="6 15" id="KW-1133">Transmembrane helix</keyword>
<feature type="transmembrane region" description="Helical" evidence="15">
    <location>
        <begin position="1067"/>
        <end position="1087"/>
    </location>
</feature>
<feature type="transmembrane region" description="Helical" evidence="15">
    <location>
        <begin position="556"/>
        <end position="576"/>
    </location>
</feature>
<dbReference type="PANTHER" id="PTHR10037:SF62">
    <property type="entry name" value="SODIUM CHANNEL PROTEIN 60E"/>
    <property type="match status" value="1"/>
</dbReference>
<dbReference type="EMBL" id="CAJNNV010026055">
    <property type="protein sequence ID" value="CAE8617083.1"/>
    <property type="molecule type" value="Genomic_DNA"/>
</dbReference>
<feature type="transmembrane region" description="Helical" evidence="15">
    <location>
        <begin position="523"/>
        <end position="544"/>
    </location>
</feature>
<feature type="binding site" evidence="11">
    <location>
        <position position="369"/>
    </location>
    <ligand>
        <name>Ca(2+)</name>
        <dbReference type="ChEBI" id="CHEBI:29108"/>
    </ligand>
</feature>
<evidence type="ECO:0000256" key="14">
    <source>
        <dbReference type="SAM" id="MobiDB-lite"/>
    </source>
</evidence>
<evidence type="ECO:0000256" key="10">
    <source>
        <dbReference type="ARBA" id="ARBA00023303"/>
    </source>
</evidence>
<dbReference type="GO" id="GO:0005248">
    <property type="term" value="F:voltage-gated sodium channel activity"/>
    <property type="evidence" value="ECO:0007669"/>
    <property type="project" value="TreeGrafter"/>
</dbReference>
<dbReference type="OMA" id="NPIRMAP"/>
<feature type="compositionally biased region" description="Pro residues" evidence="14">
    <location>
        <begin position="925"/>
        <end position="943"/>
    </location>
</feature>
<feature type="transmembrane region" description="Helical" evidence="15">
    <location>
        <begin position="1099"/>
        <end position="1121"/>
    </location>
</feature>
<feature type="coiled-coil region" evidence="13">
    <location>
        <begin position="765"/>
        <end position="792"/>
    </location>
</feature>
<dbReference type="Gene3D" id="1.10.287.70">
    <property type="match status" value="2"/>
</dbReference>
<dbReference type="InterPro" id="IPR005821">
    <property type="entry name" value="Ion_trans_dom"/>
</dbReference>
<keyword evidence="3 15" id="KW-0812">Transmembrane</keyword>
<feature type="compositionally biased region" description="Pro residues" evidence="14">
    <location>
        <begin position="828"/>
        <end position="842"/>
    </location>
</feature>
<dbReference type="SUPFAM" id="SSF81324">
    <property type="entry name" value="Voltage-gated potassium channels"/>
    <property type="match status" value="3"/>
</dbReference>
<keyword evidence="9" id="KW-0325">Glycoprotein</keyword>
<evidence type="ECO:0000256" key="8">
    <source>
        <dbReference type="ARBA" id="ARBA00023136"/>
    </source>
</evidence>
<evidence type="ECO:0000256" key="11">
    <source>
        <dbReference type="PIRSR" id="PIRSR602077-1"/>
    </source>
</evidence>
<evidence type="ECO:0000256" key="1">
    <source>
        <dbReference type="ARBA" id="ARBA00004141"/>
    </source>
</evidence>
<evidence type="ECO:0000256" key="9">
    <source>
        <dbReference type="ARBA" id="ARBA00023180"/>
    </source>
</evidence>
<organism evidence="17 18">
    <name type="scientific">Polarella glacialis</name>
    <name type="common">Dinoflagellate</name>
    <dbReference type="NCBI Taxonomy" id="89957"/>
    <lineage>
        <taxon>Eukaryota</taxon>
        <taxon>Sar</taxon>
        <taxon>Alveolata</taxon>
        <taxon>Dinophyceae</taxon>
        <taxon>Suessiales</taxon>
        <taxon>Suessiaceae</taxon>
        <taxon>Polarella</taxon>
    </lineage>
</organism>
<keyword evidence="13" id="KW-0175">Coiled coil</keyword>
<keyword evidence="11" id="KW-0479">Metal-binding</keyword>
<evidence type="ECO:0000256" key="7">
    <source>
        <dbReference type="ARBA" id="ARBA00023065"/>
    </source>
</evidence>
<comment type="caution">
    <text evidence="17">The sequence shown here is derived from an EMBL/GenBank/DDBJ whole genome shotgun (WGS) entry which is preliminary data.</text>
</comment>
<keyword evidence="4" id="KW-0677">Repeat</keyword>
<evidence type="ECO:0000313" key="17">
    <source>
        <dbReference type="EMBL" id="CAE8617083.1"/>
    </source>
</evidence>
<dbReference type="GO" id="GO:0046872">
    <property type="term" value="F:metal ion binding"/>
    <property type="evidence" value="ECO:0007669"/>
    <property type="project" value="UniProtKB-KW"/>
</dbReference>
<protein>
    <recommendedName>
        <fullName evidence="16">Ion transport domain-containing protein</fullName>
    </recommendedName>
</protein>
<feature type="binding site" evidence="11">
    <location>
        <position position="728"/>
    </location>
    <ligand>
        <name>Ca(2+)</name>
        <dbReference type="ChEBI" id="CHEBI:29108"/>
    </ligand>
</feature>
<keyword evidence="2" id="KW-0813">Transport</keyword>
<feature type="domain" description="Ion transport" evidence="16">
    <location>
        <begin position="102"/>
        <end position="410"/>
    </location>
</feature>
<dbReference type="Gene3D" id="1.20.120.350">
    <property type="entry name" value="Voltage-gated potassium channels. Chain C"/>
    <property type="match status" value="3"/>
</dbReference>
<evidence type="ECO:0000256" key="3">
    <source>
        <dbReference type="ARBA" id="ARBA00022692"/>
    </source>
</evidence>
<accession>A0A813G2J2</accession>
<dbReference type="InterPro" id="IPR002077">
    <property type="entry name" value="VDCCAlpha1"/>
</dbReference>
<dbReference type="GO" id="GO:0005891">
    <property type="term" value="C:voltage-gated calcium channel complex"/>
    <property type="evidence" value="ECO:0007669"/>
    <property type="project" value="InterPro"/>
</dbReference>
<reference evidence="17" key="1">
    <citation type="submission" date="2021-02" db="EMBL/GenBank/DDBJ databases">
        <authorList>
            <person name="Dougan E. K."/>
            <person name="Rhodes N."/>
            <person name="Thang M."/>
            <person name="Chan C."/>
        </authorList>
    </citation>
    <scope>NUCLEOTIDE SEQUENCE</scope>
</reference>
<dbReference type="OrthoDB" id="193091at2759"/>
<gene>
    <name evidence="17" type="ORF">PGLA1383_LOCUS34748</name>
</gene>
<keyword evidence="12" id="KW-0109">Calcium transport</keyword>
<dbReference type="FunFam" id="1.20.120.350:FF:000009">
    <property type="entry name" value="Voltage-dependent T-type calcium channel subunit alpha"/>
    <property type="match status" value="2"/>
</dbReference>
<keyword evidence="12" id="KW-0107">Calcium channel</keyword>
<dbReference type="InterPro" id="IPR027359">
    <property type="entry name" value="Volt_channel_dom_sf"/>
</dbReference>
<dbReference type="GO" id="GO:0001518">
    <property type="term" value="C:voltage-gated sodium channel complex"/>
    <property type="evidence" value="ECO:0007669"/>
    <property type="project" value="TreeGrafter"/>
</dbReference>
<feature type="domain" description="Ion transport" evidence="16">
    <location>
        <begin position="1028"/>
        <end position="1190"/>
    </location>
</feature>
<feature type="compositionally biased region" description="Acidic residues" evidence="14">
    <location>
        <begin position="857"/>
        <end position="870"/>
    </location>
</feature>
<evidence type="ECO:0000259" key="16">
    <source>
        <dbReference type="Pfam" id="PF00520"/>
    </source>
</evidence>
<feature type="transmembrane region" description="Helical" evidence="15">
    <location>
        <begin position="236"/>
        <end position="255"/>
    </location>
</feature>
<keyword evidence="5 12" id="KW-0851">Voltage-gated channel</keyword>
<evidence type="ECO:0000256" key="4">
    <source>
        <dbReference type="ARBA" id="ARBA00022737"/>
    </source>
</evidence>
<feature type="transmembrane region" description="Helical" evidence="15">
    <location>
        <begin position="743"/>
        <end position="769"/>
    </location>
</feature>
<keyword evidence="18" id="KW-1185">Reference proteome</keyword>
<dbReference type="PANTHER" id="PTHR10037">
    <property type="entry name" value="VOLTAGE-GATED CATION CHANNEL CALCIUM AND SODIUM"/>
    <property type="match status" value="1"/>
</dbReference>
<dbReference type="AlphaFoldDB" id="A0A813G2J2"/>
<evidence type="ECO:0000256" key="12">
    <source>
        <dbReference type="RuleBase" id="RU003808"/>
    </source>
</evidence>
<keyword evidence="11 12" id="KW-0106">Calcium</keyword>
<dbReference type="Proteomes" id="UP000654075">
    <property type="component" value="Unassembled WGS sequence"/>
</dbReference>
<evidence type="ECO:0000256" key="6">
    <source>
        <dbReference type="ARBA" id="ARBA00022989"/>
    </source>
</evidence>
<feature type="non-terminal residue" evidence="17">
    <location>
        <position position="1231"/>
    </location>
</feature>
<feature type="transmembrane region" description="Helical" evidence="15">
    <location>
        <begin position="384"/>
        <end position="410"/>
    </location>
</feature>
<feature type="region of interest" description="Disordered" evidence="14">
    <location>
        <begin position="918"/>
        <end position="982"/>
    </location>
</feature>
<proteinExistence type="inferred from homology"/>
<keyword evidence="10" id="KW-0407">Ion channel</keyword>
<name>A0A813G2J2_POLGL</name>
<comment type="subcellular location">
    <subcellularLocation>
        <location evidence="1 12">Membrane</location>
        <topology evidence="1 12">Multi-pass membrane protein</topology>
    </subcellularLocation>
</comment>